<dbReference type="InterPro" id="IPR001054">
    <property type="entry name" value="A/G_cyclase"/>
</dbReference>
<dbReference type="InterPro" id="IPR011009">
    <property type="entry name" value="Kinase-like_dom_sf"/>
</dbReference>
<keyword evidence="2" id="KW-0547">Nucleotide-binding</keyword>
<dbReference type="PANTHER" id="PTHR43642:SF1">
    <property type="entry name" value="HYBRID SIGNAL TRANSDUCTION HISTIDINE KINASE G"/>
    <property type="match status" value="1"/>
</dbReference>
<dbReference type="Pfam" id="PF00211">
    <property type="entry name" value="Guanylate_cyc"/>
    <property type="match status" value="1"/>
</dbReference>
<dbReference type="InterPro" id="IPR029016">
    <property type="entry name" value="GAF-like_dom_sf"/>
</dbReference>
<dbReference type="PANTHER" id="PTHR43642">
    <property type="entry name" value="HYBRID SIGNAL TRANSDUCTION HISTIDINE KINASE G"/>
    <property type="match status" value="1"/>
</dbReference>
<organism evidence="8 9">
    <name type="scientific">Cyclobacterium jeungdonense</name>
    <dbReference type="NCBI Taxonomy" id="708087"/>
    <lineage>
        <taxon>Bacteria</taxon>
        <taxon>Pseudomonadati</taxon>
        <taxon>Bacteroidota</taxon>
        <taxon>Cytophagia</taxon>
        <taxon>Cytophagales</taxon>
        <taxon>Cyclobacteriaceae</taxon>
        <taxon>Cyclobacterium</taxon>
    </lineage>
</organism>
<accession>A0ABT8C2X2</accession>
<evidence type="ECO:0000256" key="5">
    <source>
        <dbReference type="SAM" id="Coils"/>
    </source>
</evidence>
<evidence type="ECO:0000256" key="2">
    <source>
        <dbReference type="ARBA" id="ARBA00022741"/>
    </source>
</evidence>
<feature type="domain" description="Protein kinase" evidence="6">
    <location>
        <begin position="1"/>
        <end position="257"/>
    </location>
</feature>
<dbReference type="RefSeq" id="WP_163384022.1">
    <property type="nucleotide sequence ID" value="NZ_JAUFQS010000004.1"/>
</dbReference>
<dbReference type="InterPro" id="IPR027417">
    <property type="entry name" value="P-loop_NTPase"/>
</dbReference>
<evidence type="ECO:0000256" key="3">
    <source>
        <dbReference type="ARBA" id="ARBA00023239"/>
    </source>
</evidence>
<dbReference type="Proteomes" id="UP001236663">
    <property type="component" value="Unassembled WGS sequence"/>
</dbReference>
<evidence type="ECO:0000259" key="6">
    <source>
        <dbReference type="PROSITE" id="PS50011"/>
    </source>
</evidence>
<dbReference type="SUPFAM" id="SSF55073">
    <property type="entry name" value="Nucleotide cyclase"/>
    <property type="match status" value="1"/>
</dbReference>
<dbReference type="SUPFAM" id="SSF52540">
    <property type="entry name" value="P-loop containing nucleoside triphosphate hydrolases"/>
    <property type="match status" value="1"/>
</dbReference>
<dbReference type="InterPro" id="IPR018297">
    <property type="entry name" value="A/G_cyclase_CS"/>
</dbReference>
<dbReference type="Gene3D" id="3.30.70.1230">
    <property type="entry name" value="Nucleotide cyclase"/>
    <property type="match status" value="1"/>
</dbReference>
<feature type="domain" description="Guanylate cyclase" evidence="7">
    <location>
        <begin position="1529"/>
        <end position="1660"/>
    </location>
</feature>
<dbReference type="Pfam" id="PF13191">
    <property type="entry name" value="AAA_16"/>
    <property type="match status" value="1"/>
</dbReference>
<feature type="coiled-coil region" evidence="5">
    <location>
        <begin position="1459"/>
        <end position="1486"/>
    </location>
</feature>
<dbReference type="InterPro" id="IPR000719">
    <property type="entry name" value="Prot_kinase_dom"/>
</dbReference>
<reference evidence="9" key="1">
    <citation type="journal article" date="2019" name="Int. J. Syst. Evol. Microbiol.">
        <title>The Global Catalogue of Microorganisms (GCM) 10K type strain sequencing project: providing services to taxonomists for standard genome sequencing and annotation.</title>
        <authorList>
            <consortium name="The Broad Institute Genomics Platform"/>
            <consortium name="The Broad Institute Genome Sequencing Center for Infectious Disease"/>
            <person name="Wu L."/>
            <person name="Ma J."/>
        </authorList>
    </citation>
    <scope>NUCLEOTIDE SEQUENCE [LARGE SCALE GENOMIC DNA]</scope>
    <source>
        <strain evidence="9">CECT 7706</strain>
    </source>
</reference>
<dbReference type="CDD" id="cd07302">
    <property type="entry name" value="CHD"/>
    <property type="match status" value="1"/>
</dbReference>
<dbReference type="SUPFAM" id="SSF48452">
    <property type="entry name" value="TPR-like"/>
    <property type="match status" value="1"/>
</dbReference>
<comment type="caution">
    <text evidence="8">The sequence shown here is derived from an EMBL/GenBank/DDBJ whole genome shotgun (WGS) entry which is preliminary data.</text>
</comment>
<dbReference type="InterPro" id="IPR029787">
    <property type="entry name" value="Nucleotide_cyclase"/>
</dbReference>
<evidence type="ECO:0000256" key="4">
    <source>
        <dbReference type="RuleBase" id="RU000405"/>
    </source>
</evidence>
<dbReference type="Gene3D" id="3.30.450.40">
    <property type="match status" value="1"/>
</dbReference>
<keyword evidence="5" id="KW-0175">Coiled coil</keyword>
<dbReference type="SMART" id="SM00220">
    <property type="entry name" value="S_TKc"/>
    <property type="match status" value="1"/>
</dbReference>
<keyword evidence="3 4" id="KW-0456">Lyase</keyword>
<sequence>MKENVLYLSKIHSILKSTSAVDQNHVIKRAALSPLPQSALLKTLNEASFAGESIDGFRKVLSSENNNTEINLKLQFIEGSSLSEQNPTKLPVAEKITRCISITKRLAEVHLQQIVHLNLNPDHILIEEATGDVYFISLGLATRIQKKITEQNRLIFSEANLDFIAPEQTGRINTDIGYHTDIYSLGVVFYWVFTGIFPFEHKEGSSKIHAHIAISPKSPDEISDCPNPISRLIMKMLDKDIQNRYHSAAGVLFDLNLIANALRQNGDTEHIELGTNDFSGVLRLSTRLYGRDSQIAKLKEALQRVLEFQKTFLLVFGNSGVGKSVLVEQLYRPVVQAGGFFISGKFDQLKTDVPYFAFSQIFGNLVYQLLLLNEKDLAHWKVEFHRALHPIGRVLYDIIPGLDKLLEDQPELPQLNGVEAQLRFNYALSKFFQALSDSGKPLVIFIDDLQWSDASSFNLLRNILINKDLKNILIIGAYRDNEITTGHLFLQFKMEIEELGIYPEEIYVENLRYPDIYRLVSDALGKSKRPLDELVKIIEKKSGGNALFVNQFLKAIYTNAMLVFENALSSWTWDTEKIMGYNVEGDIVNLFLQTINKLPAETIALLKLASCIGNKFGLTELSVITKKEKKKLYPVLKPAIDLDLIIEGGNGYIYFVHDRVQQAIYSLNADKEKSEFHLKIGRLLLENSPDKNIREFIFDIVNQFNFSKELVTDPKESRKLCQLNILAGQRSQNATAYGLALQYFENALQFLERDSWSKEPDFTFKVHFLGAVAAYQCNKQTRFNELTKLLDTHVVRTLDKLKLADLKIQNANVKNDQNKVIEIGLEALRFTDIHLKRHPSQMDVLLGYLKISGRLAFYDDKKIENLPKIANPELILSMSIMHHMSLAAYFIEPNMVPLIMFKLIRLTLKFGLGPKSPFAFVVFGYINIAFMGKMEKGLKMGQLGNKLGDILNNEEQLVSLKQVYVMFISHWLMHLSQTIPDLESALKKGLETGEFEFTSIIGQLIIYWNLYGGEPIEKVLKRGEALSMQVAPLNQIMQIRRIELFRQSVVGLVEGVENFDLLQGEIFDETKVDFPDEPAFGLYFHNLYAQKKLLAIVFNQPETAWKFCLREKEYLIPVKGSVTEMLFYFYENLCITPIFASRSKEEQRQLLKVCRKNLRLIKELLPYSEVNFSHRYELMNAEYHSLMNDFDKAIKAYTYAIRHARLHKYIQDEAITWERAAVFFKSQNQPEAAQFYITNAYKAYSKWGAKAKLLQLKKQYAALISAEEIRENSNNLDLDTILKTINLISGEIKLERILMGLMNLVIENAGAERAFLVTSENGSKVVKASVDISGNEINVMQDIPYDQFKDISHSVINYVVRTGETLVLEDASSKLPFSNDEYILENGIKSVVCLPLKHAAVEFAYLYLENRFLTGAFSRERIEILQVMATQTAIALQNAMLLEKTTHLNAELVQEVEVRKSVEENLRINEKRLEEYNANLEFKVNERTLDLQIEKEKSDELLLNILPVDIAKELKENGAAQAKKFESVSVLFTDFKGFSLIAEKMDAAELVSEIDYCFKEFDRIIQRHGIEKIKTIGDAYMAVGGLPVKNQTHASDVLTAALEIRDFIEKHKQKNIQLGKQIFEVRIGIHTGNVVAGIVGLRKFAYDIWGDTVNVAARMESSSEPGKINISGTTYALVKDKFTCIHRGKILAKNKGQVDMYFVEGVKNPSDSLK</sequence>
<dbReference type="Pfam" id="PF00069">
    <property type="entry name" value="Pkinase"/>
    <property type="match status" value="1"/>
</dbReference>
<proteinExistence type="inferred from homology"/>
<gene>
    <name evidence="8" type="ORF">QWZ15_04765</name>
</gene>
<dbReference type="Gene3D" id="3.40.50.300">
    <property type="entry name" value="P-loop containing nucleotide triphosphate hydrolases"/>
    <property type="match status" value="1"/>
</dbReference>
<comment type="similarity">
    <text evidence="4">Belongs to the adenylyl cyclase class-4/guanylyl cyclase family.</text>
</comment>
<dbReference type="EMBL" id="JAUFQS010000004">
    <property type="protein sequence ID" value="MDN3687130.1"/>
    <property type="molecule type" value="Genomic_DNA"/>
</dbReference>
<dbReference type="InterPro" id="IPR041664">
    <property type="entry name" value="AAA_16"/>
</dbReference>
<dbReference type="PROSITE" id="PS50125">
    <property type="entry name" value="GUANYLATE_CYCLASE_2"/>
    <property type="match status" value="1"/>
</dbReference>
<dbReference type="Gene3D" id="1.10.510.10">
    <property type="entry name" value="Transferase(Phosphotransferase) domain 1"/>
    <property type="match status" value="1"/>
</dbReference>
<dbReference type="SUPFAM" id="SSF56112">
    <property type="entry name" value="Protein kinase-like (PK-like)"/>
    <property type="match status" value="1"/>
</dbReference>
<name>A0ABT8C2X2_9BACT</name>
<comment type="subcellular location">
    <subcellularLocation>
        <location evidence="1">Membrane</location>
        <topology evidence="1">Single-pass membrane protein</topology>
    </subcellularLocation>
</comment>
<dbReference type="PROSITE" id="PS50011">
    <property type="entry name" value="PROTEIN_KINASE_DOM"/>
    <property type="match status" value="1"/>
</dbReference>
<dbReference type="InterPro" id="IPR053159">
    <property type="entry name" value="Hybrid_Histidine_Kinase"/>
</dbReference>
<evidence type="ECO:0000256" key="1">
    <source>
        <dbReference type="ARBA" id="ARBA00004167"/>
    </source>
</evidence>
<dbReference type="SUPFAM" id="SSF55781">
    <property type="entry name" value="GAF domain-like"/>
    <property type="match status" value="1"/>
</dbReference>
<dbReference type="SMART" id="SM00044">
    <property type="entry name" value="CYCc"/>
    <property type="match status" value="1"/>
</dbReference>
<dbReference type="Pfam" id="PF01590">
    <property type="entry name" value="GAF"/>
    <property type="match status" value="1"/>
</dbReference>
<dbReference type="InterPro" id="IPR003018">
    <property type="entry name" value="GAF"/>
</dbReference>
<protein>
    <submittedName>
        <fullName evidence="8">Adenylate/guanylate cyclase domain-containing protein</fullName>
    </submittedName>
</protein>
<dbReference type="PROSITE" id="PS00452">
    <property type="entry name" value="GUANYLATE_CYCLASE_1"/>
    <property type="match status" value="1"/>
</dbReference>
<evidence type="ECO:0000259" key="7">
    <source>
        <dbReference type="PROSITE" id="PS50125"/>
    </source>
</evidence>
<dbReference type="SMART" id="SM00065">
    <property type="entry name" value="GAF"/>
    <property type="match status" value="1"/>
</dbReference>
<dbReference type="InterPro" id="IPR011990">
    <property type="entry name" value="TPR-like_helical_dom_sf"/>
</dbReference>
<keyword evidence="9" id="KW-1185">Reference proteome</keyword>
<evidence type="ECO:0000313" key="8">
    <source>
        <dbReference type="EMBL" id="MDN3687130.1"/>
    </source>
</evidence>
<evidence type="ECO:0000313" key="9">
    <source>
        <dbReference type="Proteomes" id="UP001236663"/>
    </source>
</evidence>